<name>A0A3P9GY33_ORYLA</name>
<reference key="1">
    <citation type="journal article" date="2007" name="Nature">
        <title>The medaka draft genome and insights into vertebrate genome evolution.</title>
        <authorList>
            <person name="Kasahara M."/>
            <person name="Naruse K."/>
            <person name="Sasaki S."/>
            <person name="Nakatani Y."/>
            <person name="Qu W."/>
            <person name="Ahsan B."/>
            <person name="Yamada T."/>
            <person name="Nagayasu Y."/>
            <person name="Doi K."/>
            <person name="Kasai Y."/>
            <person name="Jindo T."/>
            <person name="Kobayashi D."/>
            <person name="Shimada A."/>
            <person name="Toyoda A."/>
            <person name="Kuroki Y."/>
            <person name="Fujiyama A."/>
            <person name="Sasaki T."/>
            <person name="Shimizu A."/>
            <person name="Asakawa S."/>
            <person name="Shimizu N."/>
            <person name="Hashimoto S."/>
            <person name="Yang J."/>
            <person name="Lee Y."/>
            <person name="Matsushima K."/>
            <person name="Sugano S."/>
            <person name="Sakaizumi M."/>
            <person name="Narita T."/>
            <person name="Ohishi K."/>
            <person name="Haga S."/>
            <person name="Ohta F."/>
            <person name="Nomoto H."/>
            <person name="Nogata K."/>
            <person name="Morishita T."/>
            <person name="Endo T."/>
            <person name="Shin-I T."/>
            <person name="Takeda H."/>
            <person name="Morishita S."/>
            <person name="Kohara Y."/>
        </authorList>
    </citation>
    <scope>NUCLEOTIDE SEQUENCE [LARGE SCALE GENOMIC DNA]</scope>
    <source>
        <strain>Hd-rR</strain>
    </source>
</reference>
<proteinExistence type="predicted"/>
<accession>A0A3P9GY33</accession>
<reference evidence="1" key="4">
    <citation type="submission" date="2025-09" db="UniProtKB">
        <authorList>
            <consortium name="Ensembl"/>
        </authorList>
    </citation>
    <scope>IDENTIFICATION</scope>
    <source>
        <strain evidence="1">HSOK</strain>
    </source>
</reference>
<organism evidence="1 2">
    <name type="scientific">Oryzias latipes</name>
    <name type="common">Japanese rice fish</name>
    <name type="synonym">Japanese killifish</name>
    <dbReference type="NCBI Taxonomy" id="8090"/>
    <lineage>
        <taxon>Eukaryota</taxon>
        <taxon>Metazoa</taxon>
        <taxon>Chordata</taxon>
        <taxon>Craniata</taxon>
        <taxon>Vertebrata</taxon>
        <taxon>Euteleostomi</taxon>
        <taxon>Actinopterygii</taxon>
        <taxon>Neopterygii</taxon>
        <taxon>Teleostei</taxon>
        <taxon>Neoteleostei</taxon>
        <taxon>Acanthomorphata</taxon>
        <taxon>Ovalentaria</taxon>
        <taxon>Atherinomorphae</taxon>
        <taxon>Beloniformes</taxon>
        <taxon>Adrianichthyidae</taxon>
        <taxon>Oryziinae</taxon>
        <taxon>Oryzias</taxon>
    </lineage>
</organism>
<evidence type="ECO:0008006" key="3">
    <source>
        <dbReference type="Google" id="ProtNLM"/>
    </source>
</evidence>
<dbReference type="InterPro" id="IPR036397">
    <property type="entry name" value="RNaseH_sf"/>
</dbReference>
<dbReference type="AlphaFoldDB" id="A0A3P9GY33"/>
<dbReference type="Ensembl" id="ENSORLT00015014277.1">
    <property type="protein sequence ID" value="ENSORLP00015000471.1"/>
    <property type="gene ID" value="ENSORLG00015001079.1"/>
</dbReference>
<sequence length="100" mass="11618">LIKVGVRHIVWPAMTSNLTPKDTVWNQLKQRLDDRTPTPSDLAELHVSFVEEWTALPWNNIIRLVRSVRRRCQAVIGANDVFLWIHKVTNTIATVFYILL</sequence>
<evidence type="ECO:0000313" key="2">
    <source>
        <dbReference type="Proteomes" id="UP000265200"/>
    </source>
</evidence>
<dbReference type="Gene3D" id="3.30.420.10">
    <property type="entry name" value="Ribonuclease H-like superfamily/Ribonuclease H"/>
    <property type="match status" value="1"/>
</dbReference>
<protein>
    <recommendedName>
        <fullName evidence="3">Tc1-like transposase DDE domain-containing protein</fullName>
    </recommendedName>
</protein>
<reference evidence="1 2" key="2">
    <citation type="submission" date="2017-04" db="EMBL/GenBank/DDBJ databases">
        <title>CpG methylation of centromeres and impact of large insertions on vertebrate speciation.</title>
        <authorList>
            <person name="Ichikawa K."/>
            <person name="Yoshimura J."/>
            <person name="Morishita S."/>
        </authorList>
    </citation>
    <scope>NUCLEOTIDE SEQUENCE</scope>
    <source>
        <strain evidence="1 2">HSOK</strain>
    </source>
</reference>
<dbReference type="Proteomes" id="UP000265200">
    <property type="component" value="Chromosome 23"/>
</dbReference>
<evidence type="ECO:0000313" key="1">
    <source>
        <dbReference type="Ensembl" id="ENSORLP00015000471.1"/>
    </source>
</evidence>
<dbReference type="GO" id="GO:0003676">
    <property type="term" value="F:nucleic acid binding"/>
    <property type="evidence" value="ECO:0007669"/>
    <property type="project" value="InterPro"/>
</dbReference>
<reference evidence="1" key="3">
    <citation type="submission" date="2025-08" db="UniProtKB">
        <authorList>
            <consortium name="Ensembl"/>
        </authorList>
    </citation>
    <scope>IDENTIFICATION</scope>
    <source>
        <strain evidence="1">HSOK</strain>
    </source>
</reference>